<proteinExistence type="predicted"/>
<organism evidence="1 2">
    <name type="scientific">Eumeta variegata</name>
    <name type="common">Bagworm moth</name>
    <name type="synonym">Eumeta japonica</name>
    <dbReference type="NCBI Taxonomy" id="151549"/>
    <lineage>
        <taxon>Eukaryota</taxon>
        <taxon>Metazoa</taxon>
        <taxon>Ecdysozoa</taxon>
        <taxon>Arthropoda</taxon>
        <taxon>Hexapoda</taxon>
        <taxon>Insecta</taxon>
        <taxon>Pterygota</taxon>
        <taxon>Neoptera</taxon>
        <taxon>Endopterygota</taxon>
        <taxon>Lepidoptera</taxon>
        <taxon>Glossata</taxon>
        <taxon>Ditrysia</taxon>
        <taxon>Tineoidea</taxon>
        <taxon>Psychidae</taxon>
        <taxon>Oiketicinae</taxon>
        <taxon>Eumeta</taxon>
    </lineage>
</organism>
<comment type="caution">
    <text evidence="1">The sequence shown here is derived from an EMBL/GenBank/DDBJ whole genome shotgun (WGS) entry which is preliminary data.</text>
</comment>
<evidence type="ECO:0000313" key="2">
    <source>
        <dbReference type="Proteomes" id="UP000299102"/>
    </source>
</evidence>
<dbReference type="EMBL" id="BGZK01001719">
    <property type="protein sequence ID" value="GBP85152.1"/>
    <property type="molecule type" value="Genomic_DNA"/>
</dbReference>
<keyword evidence="2" id="KW-1185">Reference proteome</keyword>
<name>A0A4C1ZCR2_EUMVA</name>
<gene>
    <name evidence="1" type="ORF">EVAR_57650_1</name>
</gene>
<dbReference type="AlphaFoldDB" id="A0A4C1ZCR2"/>
<accession>A0A4C1ZCR2</accession>
<dbReference type="Proteomes" id="UP000299102">
    <property type="component" value="Unassembled WGS sequence"/>
</dbReference>
<protein>
    <submittedName>
        <fullName evidence="1">Uncharacterized protein</fullName>
    </submittedName>
</protein>
<evidence type="ECO:0000313" key="1">
    <source>
        <dbReference type="EMBL" id="GBP85152.1"/>
    </source>
</evidence>
<reference evidence="1 2" key="1">
    <citation type="journal article" date="2019" name="Commun. Biol.">
        <title>The bagworm genome reveals a unique fibroin gene that provides high tensile strength.</title>
        <authorList>
            <person name="Kono N."/>
            <person name="Nakamura H."/>
            <person name="Ohtoshi R."/>
            <person name="Tomita M."/>
            <person name="Numata K."/>
            <person name="Arakawa K."/>
        </authorList>
    </citation>
    <scope>NUCLEOTIDE SEQUENCE [LARGE SCALE GENOMIC DNA]</scope>
</reference>
<sequence>MPNYFRDRDDIIEKETRSFERFSSRAEHARRQVLEPQARGVSQNEGQQRTPVLRPCRVGAVLKTKVSRYLQSPKKIFKHLKKLTLDNRRITYVDLERELGIGSAAIQTIIHYHLSLLKSLVVCTYDSALSAPYSAARLTSTELIRRLFFGFVW</sequence>